<dbReference type="Gene3D" id="1.20.1720.10">
    <property type="entry name" value="Multidrug resistance protein D"/>
    <property type="match status" value="1"/>
</dbReference>
<evidence type="ECO:0000256" key="2">
    <source>
        <dbReference type="ARBA" id="ARBA00022448"/>
    </source>
</evidence>
<reference evidence="8" key="2">
    <citation type="submission" date="2023-02" db="EMBL/GenBank/DDBJ databases">
        <authorList>
            <person name="Huang Y."/>
            <person name="Zhang Y."/>
            <person name="Zhang T."/>
            <person name="Wang J."/>
        </authorList>
    </citation>
    <scope>NUCLEOTIDE SEQUENCE</scope>
    <source>
        <strain evidence="8">KJ-1</strain>
    </source>
</reference>
<protein>
    <submittedName>
        <fullName evidence="8">MFS transporter</fullName>
    </submittedName>
</protein>
<evidence type="ECO:0000259" key="7">
    <source>
        <dbReference type="PROSITE" id="PS50850"/>
    </source>
</evidence>
<dbReference type="InterPro" id="IPR036259">
    <property type="entry name" value="MFS_trans_sf"/>
</dbReference>
<feature type="transmembrane region" description="Helical" evidence="6">
    <location>
        <begin position="429"/>
        <end position="447"/>
    </location>
</feature>
<dbReference type="PANTHER" id="PTHR42718:SF9">
    <property type="entry name" value="MAJOR FACILITATOR SUPERFAMILY MULTIDRUG TRANSPORTER MFSC"/>
    <property type="match status" value="1"/>
</dbReference>
<evidence type="ECO:0000313" key="9">
    <source>
        <dbReference type="Proteomes" id="UP001199528"/>
    </source>
</evidence>
<dbReference type="Gene3D" id="1.20.1250.20">
    <property type="entry name" value="MFS general substrate transporter like domains"/>
    <property type="match status" value="1"/>
</dbReference>
<feature type="transmembrane region" description="Helical" evidence="6">
    <location>
        <begin position="206"/>
        <end position="225"/>
    </location>
</feature>
<dbReference type="CDD" id="cd17321">
    <property type="entry name" value="MFS_MMR_MDR_like"/>
    <property type="match status" value="1"/>
</dbReference>
<evidence type="ECO:0000256" key="1">
    <source>
        <dbReference type="ARBA" id="ARBA00004141"/>
    </source>
</evidence>
<dbReference type="Pfam" id="PF07690">
    <property type="entry name" value="MFS_1"/>
    <property type="match status" value="1"/>
</dbReference>
<dbReference type="GO" id="GO:0016020">
    <property type="term" value="C:membrane"/>
    <property type="evidence" value="ECO:0007669"/>
    <property type="project" value="UniProtKB-SubCell"/>
</dbReference>
<accession>A0AAJ6P6V8</accession>
<feature type="transmembrane region" description="Helical" evidence="6">
    <location>
        <begin position="53"/>
        <end position="76"/>
    </location>
</feature>
<keyword evidence="3 6" id="KW-0812">Transmembrane</keyword>
<dbReference type="GO" id="GO:0022857">
    <property type="term" value="F:transmembrane transporter activity"/>
    <property type="evidence" value="ECO:0007669"/>
    <property type="project" value="InterPro"/>
</dbReference>
<dbReference type="Proteomes" id="UP001199528">
    <property type="component" value="Chromosome"/>
</dbReference>
<feature type="transmembrane region" description="Helical" evidence="6">
    <location>
        <begin position="113"/>
        <end position="133"/>
    </location>
</feature>
<dbReference type="PANTHER" id="PTHR42718">
    <property type="entry name" value="MAJOR FACILITATOR SUPERFAMILY MULTIDRUG TRANSPORTER MFSC"/>
    <property type="match status" value="1"/>
</dbReference>
<dbReference type="InterPro" id="IPR020846">
    <property type="entry name" value="MFS_dom"/>
</dbReference>
<feature type="transmembrane region" description="Helical" evidence="6">
    <location>
        <begin position="231"/>
        <end position="252"/>
    </location>
</feature>
<feature type="transmembrane region" description="Helical" evidence="6">
    <location>
        <begin position="362"/>
        <end position="381"/>
    </location>
</feature>
<dbReference type="AlphaFoldDB" id="A0AAJ6P6V8"/>
<comment type="subcellular location">
    <subcellularLocation>
        <location evidence="1">Membrane</location>
        <topology evidence="1">Multi-pass membrane protein</topology>
    </subcellularLocation>
</comment>
<feature type="transmembrane region" description="Helical" evidence="6">
    <location>
        <begin position="176"/>
        <end position="194"/>
    </location>
</feature>
<reference evidence="8" key="1">
    <citation type="journal article" date="2022" name="Front Environ Sci">
        <title>Complete genome sequence analysis of a novel alkane-degrading bacterial strain, Acinetobacter vivianii KJ-1, and its diesel degradation ability.</title>
        <authorList>
            <person name="Zhang Y."/>
            <person name="Song F."/>
            <person name="Wang J."/>
            <person name="Zhao Q."/>
            <person name="Zheng L."/>
            <person name="Wang Z."/>
            <person name="Zhang X."/>
            <person name="Gao Y."/>
            <person name="Chen G."/>
            <person name="Huang Y."/>
        </authorList>
    </citation>
    <scope>NUCLEOTIDE SEQUENCE</scope>
    <source>
        <strain evidence="8">KJ-1</strain>
    </source>
</reference>
<dbReference type="EMBL" id="CP085083">
    <property type="protein sequence ID" value="WDZ52866.1"/>
    <property type="molecule type" value="Genomic_DNA"/>
</dbReference>
<feature type="transmembrane region" description="Helical" evidence="6">
    <location>
        <begin position="145"/>
        <end position="170"/>
    </location>
</feature>
<feature type="transmembrane region" description="Helical" evidence="6">
    <location>
        <begin position="272"/>
        <end position="296"/>
    </location>
</feature>
<feature type="transmembrane region" description="Helical" evidence="6">
    <location>
        <begin position="402"/>
        <end position="423"/>
    </location>
</feature>
<feature type="transmembrane region" description="Helical" evidence="6">
    <location>
        <begin position="88"/>
        <end position="107"/>
    </location>
</feature>
<feature type="transmembrane region" description="Helical" evidence="6">
    <location>
        <begin position="336"/>
        <end position="356"/>
    </location>
</feature>
<organism evidence="8 9">
    <name type="scientific">Acinetobacter vivianii</name>
    <dbReference type="NCBI Taxonomy" id="1776742"/>
    <lineage>
        <taxon>Bacteria</taxon>
        <taxon>Pseudomonadati</taxon>
        <taxon>Pseudomonadota</taxon>
        <taxon>Gammaproteobacteria</taxon>
        <taxon>Moraxellales</taxon>
        <taxon>Moraxellaceae</taxon>
        <taxon>Acinetobacter</taxon>
    </lineage>
</organism>
<keyword evidence="2" id="KW-0813">Transport</keyword>
<evidence type="ECO:0000313" key="8">
    <source>
        <dbReference type="EMBL" id="WDZ52866.1"/>
    </source>
</evidence>
<evidence type="ECO:0000256" key="5">
    <source>
        <dbReference type="ARBA" id="ARBA00023136"/>
    </source>
</evidence>
<dbReference type="KEGG" id="aviv:LF296_08850"/>
<name>A0AAJ6P6V8_9GAMM</name>
<keyword evidence="5 6" id="KW-0472">Membrane</keyword>
<feature type="domain" description="Major facilitator superfamily (MFS) profile" evidence="7">
    <location>
        <begin position="22"/>
        <end position="453"/>
    </location>
</feature>
<keyword evidence="4 6" id="KW-1133">Transmembrane helix</keyword>
<evidence type="ECO:0000256" key="4">
    <source>
        <dbReference type="ARBA" id="ARBA00022989"/>
    </source>
</evidence>
<gene>
    <name evidence="8" type="ORF">LF296_08850</name>
</gene>
<dbReference type="SUPFAM" id="SSF103473">
    <property type="entry name" value="MFS general substrate transporter"/>
    <property type="match status" value="1"/>
</dbReference>
<sequence length="456" mass="48671">MKSSLQKLSVPERRQKLSFYLSVLSLCLAAFIASLDASITNVALPNISAELNITAATAVWIVNSYQLVMVALILPIAAFADQIGYKKIFIYGLIIFTLSSYLCGHADSINQLLGARAIQGLGAAAILGSNLALVRLTYDPAHLGLGLGINAFVIAMGLAGGPVLATLILAISSWQWLFLINIPVGMLAYLFAMNLPNQKTKTVKHYNFYSAVLCVLMFSCLIYALGSFTLAVSKGLSLVILLLGIVCGWQLFHRDSRHPAPIFPFDLFSHAIFSLSIFTACAAFIAQGLAMVALPFLFHQAGFSQSQIGWLIAPWACMGAITAPFAGILTKNVSPALLGLTGLLLLGGGLLILAFTLNHLSYAFIVMIMLCCGLGFGLFLTPNQQMAIANSPLNKSGAASGMLNVARSLGQAIGATGVTLSFSLGYSNYVLWIGVIFAFIAAFLSLMRLEPLKKKE</sequence>
<feature type="transmembrane region" description="Helical" evidence="6">
    <location>
        <begin position="308"/>
        <end position="329"/>
    </location>
</feature>
<dbReference type="InterPro" id="IPR011701">
    <property type="entry name" value="MFS"/>
</dbReference>
<evidence type="ECO:0000256" key="3">
    <source>
        <dbReference type="ARBA" id="ARBA00022692"/>
    </source>
</evidence>
<dbReference type="PROSITE" id="PS50850">
    <property type="entry name" value="MFS"/>
    <property type="match status" value="1"/>
</dbReference>
<evidence type="ECO:0000256" key="6">
    <source>
        <dbReference type="SAM" id="Phobius"/>
    </source>
</evidence>
<proteinExistence type="predicted"/>
<dbReference type="RefSeq" id="WP_272656094.1">
    <property type="nucleotide sequence ID" value="NZ_CP085083.1"/>
</dbReference>
<dbReference type="PRINTS" id="PR01036">
    <property type="entry name" value="TCRTETB"/>
</dbReference>